<dbReference type="EMBL" id="JARXVH010000008">
    <property type="protein sequence ID" value="MDH6217848.1"/>
    <property type="molecule type" value="Genomic_DNA"/>
</dbReference>
<dbReference type="SMART" id="SM00470">
    <property type="entry name" value="ParB"/>
    <property type="match status" value="1"/>
</dbReference>
<dbReference type="InterPro" id="IPR036086">
    <property type="entry name" value="ParB/Sulfiredoxin_sf"/>
</dbReference>
<keyword evidence="4" id="KW-1185">Reference proteome</keyword>
<proteinExistence type="predicted"/>
<protein>
    <recommendedName>
        <fullName evidence="2">ParB-like N-terminal domain-containing protein</fullName>
    </recommendedName>
</protein>
<organism evidence="3 4">
    <name type="scientific">Streptomyces pseudovenezuelae</name>
    <dbReference type="NCBI Taxonomy" id="67350"/>
    <lineage>
        <taxon>Bacteria</taxon>
        <taxon>Bacillati</taxon>
        <taxon>Actinomycetota</taxon>
        <taxon>Actinomycetes</taxon>
        <taxon>Kitasatosporales</taxon>
        <taxon>Streptomycetaceae</taxon>
        <taxon>Streptomyces</taxon>
        <taxon>Streptomyces aurantiacus group</taxon>
    </lineage>
</organism>
<evidence type="ECO:0000259" key="2">
    <source>
        <dbReference type="SMART" id="SM00470"/>
    </source>
</evidence>
<dbReference type="RefSeq" id="WP_280878751.1">
    <property type="nucleotide sequence ID" value="NZ_JARXVH010000008.1"/>
</dbReference>
<feature type="domain" description="ParB-like N-terminal" evidence="2">
    <location>
        <begin position="40"/>
        <end position="124"/>
    </location>
</feature>
<reference evidence="3 4" key="1">
    <citation type="submission" date="2023-04" db="EMBL/GenBank/DDBJ databases">
        <title>Forest soil microbial communities from Buena Vista Peninsula, Colon Province, Panama.</title>
        <authorList>
            <person name="Bouskill N."/>
        </authorList>
    </citation>
    <scope>NUCLEOTIDE SEQUENCE [LARGE SCALE GENOMIC DNA]</scope>
    <source>
        <strain evidence="3 4">GGS1</strain>
    </source>
</reference>
<gene>
    <name evidence="3" type="ORF">M2283_005180</name>
</gene>
<evidence type="ECO:0000256" key="1">
    <source>
        <dbReference type="SAM" id="MobiDB-lite"/>
    </source>
</evidence>
<dbReference type="Proteomes" id="UP001160499">
    <property type="component" value="Unassembled WGS sequence"/>
</dbReference>
<feature type="region of interest" description="Disordered" evidence="1">
    <location>
        <begin position="230"/>
        <end position="276"/>
    </location>
</feature>
<dbReference type="InterPro" id="IPR003115">
    <property type="entry name" value="ParB_N"/>
</dbReference>
<comment type="caution">
    <text evidence="3">The sequence shown here is derived from an EMBL/GenBank/DDBJ whole genome shotgun (WGS) entry which is preliminary data.</text>
</comment>
<evidence type="ECO:0000313" key="4">
    <source>
        <dbReference type="Proteomes" id="UP001160499"/>
    </source>
</evidence>
<name>A0ABT6LNF9_9ACTN</name>
<dbReference type="SUPFAM" id="SSF110849">
    <property type="entry name" value="ParB/Sulfiredoxin"/>
    <property type="match status" value="1"/>
</dbReference>
<evidence type="ECO:0000313" key="3">
    <source>
        <dbReference type="EMBL" id="MDH6217848.1"/>
    </source>
</evidence>
<accession>A0ABT6LNF9</accession>
<sequence length="354" mass="39076">MGEISLKSETVQLRRREPTKKSVDLIRAARHPKAPQRAAVSISIASLLPADSPRLEGQDTEHVGRLMEIDEPLPPILVERRSMRVIDGMHRLTAALLRGDESILVEFFDGTAEEAFLRAVEANVTHGLPLSKEDRRAATERIISSHPEMSDRAIARATGLGAKTVAAVRRSAFDAAPQLSARIGRDGKLRPLNSAEGRERAAALITKYPDASLRELARLAGISPATVSDVRKRIMSGEPPVPEPRPDESAAEDEPQETPEPGRAGERRAARKARLVPPDPVPLLEKLLRDPSLRHKEEGRRLLRVLQQNALGEQDWSKLADAVPSHCGDLVVDLARQYAETWTEFAKELDERTQ</sequence>